<reference evidence="2 3" key="1">
    <citation type="submission" date="2019-07" db="EMBL/GenBank/DDBJ databases">
        <title>Genomic Encyclopedia of Type Strains, Phase I: the one thousand microbial genomes (KMG-I) project.</title>
        <authorList>
            <person name="Kyrpides N."/>
        </authorList>
    </citation>
    <scope>NUCLEOTIDE SEQUENCE [LARGE SCALE GENOMIC DNA]</scope>
    <source>
        <strain evidence="2 3">DSM 13558</strain>
    </source>
</reference>
<gene>
    <name evidence="2" type="ORF">LY60_00532</name>
</gene>
<keyword evidence="3" id="KW-1185">Reference proteome</keyword>
<comment type="caution">
    <text evidence="2">The sequence shown here is derived from an EMBL/GenBank/DDBJ whole genome shotgun (WGS) entry which is preliminary data.</text>
</comment>
<evidence type="ECO:0000256" key="1">
    <source>
        <dbReference type="SAM" id="Phobius"/>
    </source>
</evidence>
<organism evidence="2 3">
    <name type="scientific">Sedimentibacter saalensis</name>
    <dbReference type="NCBI Taxonomy" id="130788"/>
    <lineage>
        <taxon>Bacteria</taxon>
        <taxon>Bacillati</taxon>
        <taxon>Bacillota</taxon>
        <taxon>Tissierellia</taxon>
        <taxon>Sedimentibacter</taxon>
    </lineage>
</organism>
<sequence>MYNKYSTRALLATLIFEVVIIYTGAKSYMAGQEKIFKLSIAAVFCLLVPFLLTHAANKKKLTLPKSFQMIFSLFIFSSLYLGEINKFYSKFWWFDLFLHFVSGWYAVVSFLFLIKKSIKNEQGTSQKRFEFIKSLSAFSFSVSLGTLWEMYEFSGDYLFGTEMVKGGLDDTATDLLIMIAAATATSIYYYFKNRK</sequence>
<feature type="transmembrane region" description="Helical" evidence="1">
    <location>
        <begin position="35"/>
        <end position="55"/>
    </location>
</feature>
<feature type="transmembrane region" description="Helical" evidence="1">
    <location>
        <begin position="91"/>
        <end position="114"/>
    </location>
</feature>
<feature type="transmembrane region" description="Helical" evidence="1">
    <location>
        <begin position="171"/>
        <end position="191"/>
    </location>
</feature>
<keyword evidence="1" id="KW-0812">Transmembrane</keyword>
<dbReference type="EMBL" id="VLKH01000001">
    <property type="protein sequence ID" value="TWH83914.1"/>
    <property type="molecule type" value="Genomic_DNA"/>
</dbReference>
<evidence type="ECO:0000313" key="2">
    <source>
        <dbReference type="EMBL" id="TWH83914.1"/>
    </source>
</evidence>
<dbReference type="AlphaFoldDB" id="A0A562JM01"/>
<proteinExistence type="predicted"/>
<dbReference type="RefSeq" id="WP_145079543.1">
    <property type="nucleotide sequence ID" value="NZ_VLKH01000001.1"/>
</dbReference>
<dbReference type="InterPro" id="IPR014509">
    <property type="entry name" value="YjdF-like"/>
</dbReference>
<feature type="transmembrane region" description="Helical" evidence="1">
    <location>
        <begin position="67"/>
        <end position="85"/>
    </location>
</feature>
<feature type="transmembrane region" description="Helical" evidence="1">
    <location>
        <begin position="9"/>
        <end position="29"/>
    </location>
</feature>
<dbReference type="Proteomes" id="UP000315343">
    <property type="component" value="Unassembled WGS sequence"/>
</dbReference>
<protein>
    <submittedName>
        <fullName evidence="2">Uncharacterized protein</fullName>
    </submittedName>
</protein>
<keyword evidence="1" id="KW-1133">Transmembrane helix</keyword>
<keyword evidence="1" id="KW-0472">Membrane</keyword>
<accession>A0A562JM01</accession>
<name>A0A562JM01_9FIRM</name>
<evidence type="ECO:0000313" key="3">
    <source>
        <dbReference type="Proteomes" id="UP000315343"/>
    </source>
</evidence>
<feature type="transmembrane region" description="Helical" evidence="1">
    <location>
        <begin position="135"/>
        <end position="151"/>
    </location>
</feature>
<dbReference type="Pfam" id="PF09997">
    <property type="entry name" value="DUF2238"/>
    <property type="match status" value="1"/>
</dbReference>
<dbReference type="OrthoDB" id="4966203at2"/>